<feature type="domain" description="HNH nuclease" evidence="1">
    <location>
        <begin position="258"/>
        <end position="295"/>
    </location>
</feature>
<dbReference type="Proteomes" id="UP000434850">
    <property type="component" value="Unassembled WGS sequence"/>
</dbReference>
<protein>
    <recommendedName>
        <fullName evidence="1">HNH nuclease domain-containing protein</fullName>
    </recommendedName>
</protein>
<name>A0A6I4IC93_9SPHI</name>
<dbReference type="Pfam" id="PF13395">
    <property type="entry name" value="HNH_4"/>
    <property type="match status" value="1"/>
</dbReference>
<gene>
    <name evidence="2" type="ORF">GO816_10115</name>
</gene>
<evidence type="ECO:0000313" key="3">
    <source>
        <dbReference type="Proteomes" id="UP000434850"/>
    </source>
</evidence>
<sequence length="366" mass="42418">MNLQTFKNINQILARDSKSSTYKFALLRGTIDLIDDNSPFIVIKGDRIHFPLGLLIEKWLLYYYPLVNIPQINRSTQLAFSGPLKTLIETYELRGGFSAFYNDLKNKGIPQELHRLFLELVKKLAATITLMPMKYIGTSIYDQFYGIYKYEKVKFHRTNSIDAEYLINNFGTFSIPLEYYEAFQVLGSFVNGQDSILFKWAEFSVQASGKTLSVTQVLDEVLKSPITSREITESKALYKSILQTEGQVCCVWSGDKITNYDIDHILPFTIWKNNDLWNLLPTRPDLNNQKRDKIPSPALIEGRKELICHYWDLINNNKPQRFQKELHIALLGLQKGDDWHDIAINQLKKNCDYLISTRGYGMWSQL</sequence>
<dbReference type="OrthoDB" id="7348755at2"/>
<reference evidence="2 3" key="1">
    <citation type="submission" date="2019-12" db="EMBL/GenBank/DDBJ databases">
        <title>Mucilaginibacter sp. HME9299 genome sequencing and assembly.</title>
        <authorList>
            <person name="Kang H."/>
            <person name="Kim H."/>
            <person name="Joh K."/>
        </authorList>
    </citation>
    <scope>NUCLEOTIDE SEQUENCE [LARGE SCALE GENOMIC DNA]</scope>
    <source>
        <strain evidence="2 3">HME9299</strain>
    </source>
</reference>
<dbReference type="InterPro" id="IPR003615">
    <property type="entry name" value="HNH_nuc"/>
</dbReference>
<dbReference type="EMBL" id="WQLA01000003">
    <property type="protein sequence ID" value="MVN91478.1"/>
    <property type="molecule type" value="Genomic_DNA"/>
</dbReference>
<proteinExistence type="predicted"/>
<keyword evidence="3" id="KW-1185">Reference proteome</keyword>
<dbReference type="RefSeq" id="WP_157541724.1">
    <property type="nucleotide sequence ID" value="NZ_WQLA01000003.1"/>
</dbReference>
<dbReference type="AlphaFoldDB" id="A0A6I4IC93"/>
<evidence type="ECO:0000313" key="2">
    <source>
        <dbReference type="EMBL" id="MVN91478.1"/>
    </source>
</evidence>
<accession>A0A6I4IC93</accession>
<organism evidence="2 3">
    <name type="scientific">Mucilaginibacter aquatilis</name>
    <dbReference type="NCBI Taxonomy" id="1517760"/>
    <lineage>
        <taxon>Bacteria</taxon>
        <taxon>Pseudomonadati</taxon>
        <taxon>Bacteroidota</taxon>
        <taxon>Sphingobacteriia</taxon>
        <taxon>Sphingobacteriales</taxon>
        <taxon>Sphingobacteriaceae</taxon>
        <taxon>Mucilaginibacter</taxon>
    </lineage>
</organism>
<comment type="caution">
    <text evidence="2">The sequence shown here is derived from an EMBL/GenBank/DDBJ whole genome shotgun (WGS) entry which is preliminary data.</text>
</comment>
<dbReference type="Gene3D" id="1.10.30.50">
    <property type="match status" value="1"/>
</dbReference>
<evidence type="ECO:0000259" key="1">
    <source>
        <dbReference type="Pfam" id="PF13395"/>
    </source>
</evidence>